<evidence type="ECO:0000256" key="4">
    <source>
        <dbReference type="ARBA" id="ARBA00023242"/>
    </source>
</evidence>
<dbReference type="InterPro" id="IPR016024">
    <property type="entry name" value="ARM-type_fold"/>
</dbReference>
<dbReference type="AlphaFoldDB" id="A0AAV9JD64"/>
<keyword evidence="8" id="KW-1185">Reference proteome</keyword>
<protein>
    <recommendedName>
        <fullName evidence="3">Pre-rRNA-processing protein RIX1</fullName>
    </recommendedName>
</protein>
<reference evidence="7 8" key="1">
    <citation type="submission" date="2021-11" db="EMBL/GenBank/DDBJ databases">
        <title>Black yeast isolated from Biological Soil Crust.</title>
        <authorList>
            <person name="Kurbessoian T."/>
        </authorList>
    </citation>
    <scope>NUCLEOTIDE SEQUENCE [LARGE SCALE GENOMIC DNA]</scope>
    <source>
        <strain evidence="7 8">CCFEE 5522</strain>
    </source>
</reference>
<feature type="compositionally biased region" description="Low complexity" evidence="5">
    <location>
        <begin position="766"/>
        <end position="782"/>
    </location>
</feature>
<evidence type="ECO:0000259" key="6">
    <source>
        <dbReference type="Pfam" id="PF08167"/>
    </source>
</evidence>
<feature type="domain" description="Pre-rRNA-processing protein RIX1 N-terminal" evidence="6">
    <location>
        <begin position="12"/>
        <end position="212"/>
    </location>
</feature>
<dbReference type="Pfam" id="PF08167">
    <property type="entry name" value="RIX1"/>
    <property type="match status" value="1"/>
</dbReference>
<dbReference type="EMBL" id="JAVFHQ010000035">
    <property type="protein sequence ID" value="KAK4543074.1"/>
    <property type="molecule type" value="Genomic_DNA"/>
</dbReference>
<feature type="compositionally biased region" description="Polar residues" evidence="5">
    <location>
        <begin position="748"/>
        <end position="764"/>
    </location>
</feature>
<organism evidence="7 8">
    <name type="scientific">Oleoguttula mirabilis</name>
    <dbReference type="NCBI Taxonomy" id="1507867"/>
    <lineage>
        <taxon>Eukaryota</taxon>
        <taxon>Fungi</taxon>
        <taxon>Dikarya</taxon>
        <taxon>Ascomycota</taxon>
        <taxon>Pezizomycotina</taxon>
        <taxon>Dothideomycetes</taxon>
        <taxon>Dothideomycetidae</taxon>
        <taxon>Mycosphaerellales</taxon>
        <taxon>Teratosphaeriaceae</taxon>
        <taxon>Oleoguttula</taxon>
    </lineage>
</organism>
<name>A0AAV9JD64_9PEZI</name>
<evidence type="ECO:0000256" key="5">
    <source>
        <dbReference type="SAM" id="MobiDB-lite"/>
    </source>
</evidence>
<sequence length="812" mass="86470">MATLKTQEVAVLRAATYRLSSTPSKQLPSIAPQIAAQLWTCKDLLSSTADSAKQGNDASTVVHRFKTHLSTLLQDRTVEGRWSAVVLVKATIEAGGIEVLSKSNAWVRNLLGILKKPDPPTTRNLATIALTRIFMLTWEYSSLVREITTPALPTFVATCLSNAENKRCSASELSTVLEAFAVLLPRHPTIFRTNETQIRALLVRILSATPSSPLEGFHYTVAHQAVAQRVLVLLHHCSPKQGSAGKWDETLKAAVTSAHATCDRLFRSLLEDWKSVAGVRPSASPNALLQGEMELESNDQLGLTGWKGVYAGSERLVAHMDMIKTQTNLATAGSVTVRLGMVSDLLTRVLSLRVPYGKHNTKPNIQISTDEREALFSNMPSVHVAALQLINALLHRFGMTVVAVVLPLLSQTTWVFESEKSDVDARAATYTVLTSVLRLQGPSMAREDVADVEAIVRACCQDLLPAGDSTTSPSNGAPVQQSGATSDLGLQASKAAASAPTLHGDVRAAAEALLPLCISKLDPAYVPGRLRALVERTVVLTQHKDALVACVLNPALKGKASSAQASLLPLLAIQHPDAPEVEALLRPRMPFVRTRNTGHEDEDEADDYNEDDVGVDGHAEEDGMDGAAVDATNGAEDDNEPTDGLLSALGQQDAPAMGEELYSVSPPETVQATQNSGPGPAGAYSHAAELGAEKRRADAAPEHERSAKRMQGSPVAESLLPSGAHSLSGPDPTTVQSRVPATVVIEPPQSSYMTAPEPSQQSITLPAAPAQASASVHSQAAADVGDDDSDFEMPPLTMDASDDEEESEDDED</sequence>
<comment type="caution">
    <text evidence="7">The sequence shown here is derived from an EMBL/GenBank/DDBJ whole genome shotgun (WGS) entry which is preliminary data.</text>
</comment>
<comment type="similarity">
    <text evidence="2">Belongs to the RIX1/PELP1 family.</text>
</comment>
<feature type="region of interest" description="Disordered" evidence="5">
    <location>
        <begin position="690"/>
        <end position="812"/>
    </location>
</feature>
<dbReference type="InterPro" id="IPR012583">
    <property type="entry name" value="RIX1_N"/>
</dbReference>
<dbReference type="PANTHER" id="PTHR34105">
    <property type="entry name" value="PROLINE-, GLUTAMIC ACID- AND LEUCINE-RICH PROTEIN 1"/>
    <property type="match status" value="1"/>
</dbReference>
<gene>
    <name evidence="7" type="ORF">LTR36_005851</name>
</gene>
<evidence type="ECO:0000313" key="8">
    <source>
        <dbReference type="Proteomes" id="UP001324427"/>
    </source>
</evidence>
<dbReference type="Proteomes" id="UP001324427">
    <property type="component" value="Unassembled WGS sequence"/>
</dbReference>
<dbReference type="GO" id="GO:0006364">
    <property type="term" value="P:rRNA processing"/>
    <property type="evidence" value="ECO:0007669"/>
    <property type="project" value="TreeGrafter"/>
</dbReference>
<dbReference type="SUPFAM" id="SSF48371">
    <property type="entry name" value="ARM repeat"/>
    <property type="match status" value="1"/>
</dbReference>
<accession>A0AAV9JD64</accession>
<feature type="compositionally biased region" description="Acidic residues" evidence="5">
    <location>
        <begin position="600"/>
        <end position="614"/>
    </location>
</feature>
<feature type="compositionally biased region" description="Acidic residues" evidence="5">
    <location>
        <begin position="800"/>
        <end position="812"/>
    </location>
</feature>
<dbReference type="PANTHER" id="PTHR34105:SF1">
    <property type="entry name" value="PROLINE-, GLUTAMIC ACID- AND LEUCINE-RICH PROTEIN 1"/>
    <property type="match status" value="1"/>
</dbReference>
<feature type="region of interest" description="Disordered" evidence="5">
    <location>
        <begin position="592"/>
        <end position="647"/>
    </location>
</feature>
<proteinExistence type="inferred from homology"/>
<feature type="compositionally biased region" description="Basic and acidic residues" evidence="5">
    <location>
        <begin position="691"/>
        <end position="707"/>
    </location>
</feature>
<evidence type="ECO:0000256" key="1">
    <source>
        <dbReference type="ARBA" id="ARBA00004123"/>
    </source>
</evidence>
<keyword evidence="4" id="KW-0539">Nucleus</keyword>
<evidence type="ECO:0000313" key="7">
    <source>
        <dbReference type="EMBL" id="KAK4543074.1"/>
    </source>
</evidence>
<comment type="subcellular location">
    <subcellularLocation>
        <location evidence="1">Nucleus</location>
    </subcellularLocation>
</comment>
<dbReference type="GO" id="GO:0005634">
    <property type="term" value="C:nucleus"/>
    <property type="evidence" value="ECO:0007669"/>
    <property type="project" value="UniProtKB-SubCell"/>
</dbReference>
<evidence type="ECO:0000256" key="3">
    <source>
        <dbReference type="ARBA" id="ARBA00021502"/>
    </source>
</evidence>
<evidence type="ECO:0000256" key="2">
    <source>
        <dbReference type="ARBA" id="ARBA00010511"/>
    </source>
</evidence>